<evidence type="ECO:0000313" key="2">
    <source>
        <dbReference type="EMBL" id="GMA89440.1"/>
    </source>
</evidence>
<accession>A0ABQ6JRW8</accession>
<evidence type="ECO:0000256" key="1">
    <source>
        <dbReference type="SAM" id="MobiDB-lite"/>
    </source>
</evidence>
<dbReference type="EMBL" id="BSUZ01000003">
    <property type="protein sequence ID" value="GMA89440.1"/>
    <property type="molecule type" value="Genomic_DNA"/>
</dbReference>
<name>A0ABQ6JRW8_9ACTN</name>
<reference evidence="3" key="1">
    <citation type="journal article" date="2019" name="Int. J. Syst. Evol. Microbiol.">
        <title>The Global Catalogue of Microorganisms (GCM) 10K type strain sequencing project: providing services to taxonomists for standard genome sequencing and annotation.</title>
        <authorList>
            <consortium name="The Broad Institute Genomics Platform"/>
            <consortium name="The Broad Institute Genome Sequencing Center for Infectious Disease"/>
            <person name="Wu L."/>
            <person name="Ma J."/>
        </authorList>
    </citation>
    <scope>NUCLEOTIDE SEQUENCE [LARGE SCALE GENOMIC DNA]</scope>
    <source>
        <strain evidence="3">NBRC 108730</strain>
    </source>
</reference>
<organism evidence="2 3">
    <name type="scientific">Angustibacter aerolatus</name>
    <dbReference type="NCBI Taxonomy" id="1162965"/>
    <lineage>
        <taxon>Bacteria</taxon>
        <taxon>Bacillati</taxon>
        <taxon>Actinomycetota</taxon>
        <taxon>Actinomycetes</taxon>
        <taxon>Kineosporiales</taxon>
        <taxon>Kineosporiaceae</taxon>
    </lineage>
</organism>
<protein>
    <recommendedName>
        <fullName evidence="4">DUF222 domain-containing protein</fullName>
    </recommendedName>
</protein>
<comment type="caution">
    <text evidence="2">The sequence shown here is derived from an EMBL/GenBank/DDBJ whole genome shotgun (WGS) entry which is preliminary data.</text>
</comment>
<sequence length="206" mass="22080">MRHGAGLSDPAASSASHMHKRMGRQRQHDLFEATRAAAEFQTIKRDLPSRAQISPVNPPLHRQPPAPRLTDVTNVVDLVGGAPAWLVDEVDHPRPPGAVRSPVPVQHQTLERRAGGGERTQQCAAGPVAGPSGLTPSLAPALVDDALVHDALVEVESRVCKLLERGGWCEGAQTLEPGLLTAREGWRDGIPPGTPPSLHQIEHVFE</sequence>
<evidence type="ECO:0000313" key="3">
    <source>
        <dbReference type="Proteomes" id="UP001157017"/>
    </source>
</evidence>
<dbReference type="Proteomes" id="UP001157017">
    <property type="component" value="Unassembled WGS sequence"/>
</dbReference>
<feature type="region of interest" description="Disordered" evidence="1">
    <location>
        <begin position="1"/>
        <end position="26"/>
    </location>
</feature>
<gene>
    <name evidence="2" type="ORF">GCM10025868_46900</name>
</gene>
<proteinExistence type="predicted"/>
<keyword evidence="3" id="KW-1185">Reference proteome</keyword>
<evidence type="ECO:0008006" key="4">
    <source>
        <dbReference type="Google" id="ProtNLM"/>
    </source>
</evidence>